<dbReference type="PANTHER" id="PTHR38011">
    <property type="entry name" value="DIHYDROFOLATE REDUCTASE FAMILY PROTEIN (AFU_ORTHOLOGUE AFUA_8G06820)"/>
    <property type="match status" value="1"/>
</dbReference>
<organism evidence="2 3">
    <name type="scientific">Nonomuraea cypriaca</name>
    <dbReference type="NCBI Taxonomy" id="1187855"/>
    <lineage>
        <taxon>Bacteria</taxon>
        <taxon>Bacillati</taxon>
        <taxon>Actinomycetota</taxon>
        <taxon>Actinomycetes</taxon>
        <taxon>Streptosporangiales</taxon>
        <taxon>Streptosporangiaceae</taxon>
        <taxon>Nonomuraea</taxon>
    </lineage>
</organism>
<dbReference type="PANTHER" id="PTHR38011:SF2">
    <property type="entry name" value="BIFUNCTIONAL DEAMINASE-REDUCTASE DOMAIN PROTEIN"/>
    <property type="match status" value="1"/>
</dbReference>
<dbReference type="GO" id="GO:0009231">
    <property type="term" value="P:riboflavin biosynthetic process"/>
    <property type="evidence" value="ECO:0007669"/>
    <property type="project" value="InterPro"/>
</dbReference>
<protein>
    <submittedName>
        <fullName evidence="2">Dihydrofolate reductase</fullName>
    </submittedName>
</protein>
<reference evidence="2" key="1">
    <citation type="submission" date="2020-11" db="EMBL/GenBank/DDBJ databases">
        <title>Whole-genome analyses of Nonomuraea sp. K274.</title>
        <authorList>
            <person name="Veyisoglu A."/>
        </authorList>
    </citation>
    <scope>NUCLEOTIDE SEQUENCE</scope>
    <source>
        <strain evidence="2">K274</strain>
    </source>
</reference>
<proteinExistence type="predicted"/>
<dbReference type="AlphaFoldDB" id="A0A931A897"/>
<dbReference type="Proteomes" id="UP000605361">
    <property type="component" value="Unassembled WGS sequence"/>
</dbReference>
<dbReference type="InterPro" id="IPR002734">
    <property type="entry name" value="RibDG_C"/>
</dbReference>
<feature type="domain" description="Bacterial bifunctional deaminase-reductase C-terminal" evidence="1">
    <location>
        <begin position="3"/>
        <end position="185"/>
    </location>
</feature>
<name>A0A931A897_9ACTN</name>
<evidence type="ECO:0000313" key="3">
    <source>
        <dbReference type="Proteomes" id="UP000605361"/>
    </source>
</evidence>
<comment type="caution">
    <text evidence="2">The sequence shown here is derived from an EMBL/GenBank/DDBJ whole genome shotgun (WGS) entry which is preliminary data.</text>
</comment>
<evidence type="ECO:0000313" key="2">
    <source>
        <dbReference type="EMBL" id="MBF8184637.1"/>
    </source>
</evidence>
<dbReference type="InterPro" id="IPR050765">
    <property type="entry name" value="Riboflavin_Biosynth_HTPR"/>
</dbReference>
<dbReference type="InterPro" id="IPR024072">
    <property type="entry name" value="DHFR-like_dom_sf"/>
</dbReference>
<dbReference type="Pfam" id="PF01872">
    <property type="entry name" value="RibD_C"/>
    <property type="match status" value="1"/>
</dbReference>
<keyword evidence="3" id="KW-1185">Reference proteome</keyword>
<dbReference type="GO" id="GO:0008703">
    <property type="term" value="F:5-amino-6-(5-phosphoribosylamino)uracil reductase activity"/>
    <property type="evidence" value="ECO:0007669"/>
    <property type="project" value="InterPro"/>
</dbReference>
<accession>A0A931A897</accession>
<sequence>MRLTVTAYLTLDGVMQAPGLPDEDRRGGFEQGGWQAPYIDEDLGRLVGEWFGAADAFLLGRRTYEIFAEHWPKVTDERDVVAARLNGRPKYVVSTTLGHLDWDGSTLVNGDVADAVAELKRLPGDELQVHGSGELVRTLMAHALVDEYRLYISPVILGSGRRLFPEGVMPTALTLVDRRSTASGTMVGVYRPAGRPRYGAAGLEQVDGVVRDTFSRRAGL</sequence>
<dbReference type="EMBL" id="JADOGI010000004">
    <property type="protein sequence ID" value="MBF8184637.1"/>
    <property type="molecule type" value="Genomic_DNA"/>
</dbReference>
<gene>
    <name evidence="2" type="ORF">ITP53_02520</name>
</gene>
<dbReference type="RefSeq" id="WP_195893626.1">
    <property type="nucleotide sequence ID" value="NZ_JADOGI010000004.1"/>
</dbReference>
<dbReference type="Gene3D" id="3.40.430.10">
    <property type="entry name" value="Dihydrofolate Reductase, subunit A"/>
    <property type="match status" value="1"/>
</dbReference>
<dbReference type="SUPFAM" id="SSF53597">
    <property type="entry name" value="Dihydrofolate reductase-like"/>
    <property type="match status" value="1"/>
</dbReference>
<evidence type="ECO:0000259" key="1">
    <source>
        <dbReference type="Pfam" id="PF01872"/>
    </source>
</evidence>